<reference evidence="2" key="1">
    <citation type="submission" date="2022-10" db="EMBL/GenBank/DDBJ databases">
        <title>The complete genomes of actinobacterial strains from the NBC collection.</title>
        <authorList>
            <person name="Joergensen T.S."/>
            <person name="Alvarez Arevalo M."/>
            <person name="Sterndorff E.B."/>
            <person name="Faurdal D."/>
            <person name="Vuksanovic O."/>
            <person name="Mourched A.-S."/>
            <person name="Charusanti P."/>
            <person name="Shaw S."/>
            <person name="Blin K."/>
            <person name="Weber T."/>
        </authorList>
    </citation>
    <scope>NUCLEOTIDE SEQUENCE</scope>
    <source>
        <strain evidence="2">NBC_00049</strain>
    </source>
</reference>
<evidence type="ECO:0000313" key="2">
    <source>
        <dbReference type="EMBL" id="WTU76831.1"/>
    </source>
</evidence>
<dbReference type="SUPFAM" id="SSF51294">
    <property type="entry name" value="Hedgehog/intein (Hint) domain"/>
    <property type="match status" value="1"/>
</dbReference>
<feature type="region of interest" description="Disordered" evidence="1">
    <location>
        <begin position="88"/>
        <end position="108"/>
    </location>
</feature>
<dbReference type="Gene3D" id="2.170.16.10">
    <property type="entry name" value="Hedgehog/Intein (Hint) domain"/>
    <property type="match status" value="1"/>
</dbReference>
<organism evidence="2">
    <name type="scientific">Streptomyces sp. NBC_00049</name>
    <dbReference type="NCBI Taxonomy" id="2903617"/>
    <lineage>
        <taxon>Bacteria</taxon>
        <taxon>Bacillati</taxon>
        <taxon>Actinomycetota</taxon>
        <taxon>Actinomycetes</taxon>
        <taxon>Kitasatosporales</taxon>
        <taxon>Streptomycetaceae</taxon>
        <taxon>Streptomyces</taxon>
    </lineage>
</organism>
<dbReference type="InterPro" id="IPR036844">
    <property type="entry name" value="Hint_dom_sf"/>
</dbReference>
<feature type="region of interest" description="Disordered" evidence="1">
    <location>
        <begin position="1"/>
        <end position="68"/>
    </location>
</feature>
<gene>
    <name evidence="2" type="ORF">OG327_27820</name>
</gene>
<protein>
    <submittedName>
        <fullName evidence="2">HINT domain-containing protein</fullName>
    </submittedName>
</protein>
<dbReference type="Pfam" id="PF07591">
    <property type="entry name" value="PT-HINT"/>
    <property type="match status" value="1"/>
</dbReference>
<sequence length="267" mass="27639">MEAFTKAKKAEDEAAAAAAKAAKSGDAKGSKESASDSAGTDAKASKGEADAEVQGSGADTPSAATQCNSFPTGVQVLTADGTTKAIEDVGDGDTVTATDPQAGETGAKSVTATITTPDDKDFTDLTLTDDANPRGPPSVITSTYHHPYWSETRQQWVDAGELIQGEHLRQPNGTTFTVTSVRNYPHAVPTHNLTVNDVHTHYVLAGATPVLVHNCDVDPQSAPGGKNGAAVSIKQVKMALGRANMSVSQYDIVHVGALTRANRSPAR</sequence>
<proteinExistence type="predicted"/>
<accession>A0AAU2JYI7</accession>
<feature type="compositionally biased region" description="Basic and acidic residues" evidence="1">
    <location>
        <begin position="23"/>
        <end position="34"/>
    </location>
</feature>
<dbReference type="InterPro" id="IPR030934">
    <property type="entry name" value="Intein_C"/>
</dbReference>
<name>A0AAU2JYI7_9ACTN</name>
<feature type="compositionally biased region" description="Polar residues" evidence="1">
    <location>
        <begin position="57"/>
        <end position="68"/>
    </location>
</feature>
<dbReference type="EMBL" id="CP108264">
    <property type="protein sequence ID" value="WTU76831.1"/>
    <property type="molecule type" value="Genomic_DNA"/>
</dbReference>
<dbReference type="AlphaFoldDB" id="A0AAU2JYI7"/>
<evidence type="ECO:0000256" key="1">
    <source>
        <dbReference type="SAM" id="MobiDB-lite"/>
    </source>
</evidence>
<dbReference type="PROSITE" id="PS50818">
    <property type="entry name" value="INTEIN_C_TER"/>
    <property type="match status" value="1"/>
</dbReference>